<evidence type="ECO:0000256" key="1">
    <source>
        <dbReference type="SAM" id="MobiDB-lite"/>
    </source>
</evidence>
<dbReference type="Proteomes" id="UP001549104">
    <property type="component" value="Unassembled WGS sequence"/>
</dbReference>
<evidence type="ECO:0000313" key="2">
    <source>
        <dbReference type="EMBL" id="MET3657508.1"/>
    </source>
</evidence>
<feature type="region of interest" description="Disordered" evidence="1">
    <location>
        <begin position="181"/>
        <end position="210"/>
    </location>
</feature>
<evidence type="ECO:0008006" key="4">
    <source>
        <dbReference type="Google" id="ProtNLM"/>
    </source>
</evidence>
<gene>
    <name evidence="2" type="ORF">ABIC55_002595</name>
</gene>
<reference evidence="2 3" key="1">
    <citation type="submission" date="2024-06" db="EMBL/GenBank/DDBJ databases">
        <title>Sorghum-associated microbial communities from plants grown in Nebraska, USA.</title>
        <authorList>
            <person name="Schachtman D."/>
        </authorList>
    </citation>
    <scope>NUCLEOTIDE SEQUENCE [LARGE SCALE GENOMIC DNA]</scope>
    <source>
        <strain evidence="2 3">1288</strain>
    </source>
</reference>
<accession>A0ABV2K8U6</accession>
<organism evidence="2 3">
    <name type="scientific">Sporosarcina psychrophila</name>
    <name type="common">Bacillus psychrophilus</name>
    <dbReference type="NCBI Taxonomy" id="1476"/>
    <lineage>
        <taxon>Bacteria</taxon>
        <taxon>Bacillati</taxon>
        <taxon>Bacillota</taxon>
        <taxon>Bacilli</taxon>
        <taxon>Bacillales</taxon>
        <taxon>Caryophanaceae</taxon>
        <taxon>Sporosarcina</taxon>
    </lineage>
</organism>
<feature type="compositionally biased region" description="Basic and acidic residues" evidence="1">
    <location>
        <begin position="193"/>
        <end position="210"/>
    </location>
</feature>
<evidence type="ECO:0000313" key="3">
    <source>
        <dbReference type="Proteomes" id="UP001549104"/>
    </source>
</evidence>
<proteinExistence type="predicted"/>
<name>A0ABV2K8U6_SPOPS</name>
<protein>
    <recommendedName>
        <fullName evidence="4">Novel toxin 21 domain-containing protein</fullName>
    </recommendedName>
</protein>
<keyword evidence="3" id="KW-1185">Reference proteome</keyword>
<dbReference type="RefSeq" id="WP_340741224.1">
    <property type="nucleotide sequence ID" value="NZ_JBEPME010000003.1"/>
</dbReference>
<comment type="caution">
    <text evidence="2">The sequence shown here is derived from an EMBL/GenBank/DDBJ whole genome shotgun (WGS) entry which is preliminary data.</text>
</comment>
<dbReference type="EMBL" id="JBEPME010000003">
    <property type="protein sequence ID" value="MET3657508.1"/>
    <property type="molecule type" value="Genomic_DNA"/>
</dbReference>
<sequence>MKKSKNYLVLVLCFVLSFSTIFTMSRSVEAEEYSADEFIELFLSGEVNNEVLELEPFEIELINEAIKVHERNGKSEIKMFAAAVGIGNFVTNITIIGVGTVAIYTGGVMIGNIIASTGSALFNTVKSVVSPYITGATIPKSLRKDGNTVDLGQFKDKHLNTPLNKNSGEFFNGKWSVDKDTGGHGGRKWKIKKNGDRKASLDKNGKILAD</sequence>